<keyword evidence="13 15" id="KW-0472">Membrane</keyword>
<evidence type="ECO:0000256" key="3">
    <source>
        <dbReference type="ARBA" id="ARBA00004174"/>
    </source>
</evidence>
<dbReference type="PRINTS" id="PR00463">
    <property type="entry name" value="EP450I"/>
</dbReference>
<dbReference type="SUPFAM" id="SSF48264">
    <property type="entry name" value="Cytochrome P450"/>
    <property type="match status" value="1"/>
</dbReference>
<dbReference type="InterPro" id="IPR017972">
    <property type="entry name" value="Cyt_P450_CS"/>
</dbReference>
<comment type="similarity">
    <text evidence="5 14">Belongs to the cytochrome P450 family.</text>
</comment>
<organism evidence="16 17">
    <name type="scientific">Nicrophorus vespilloides</name>
    <name type="common">Boreal carrion beetle</name>
    <dbReference type="NCBI Taxonomy" id="110193"/>
    <lineage>
        <taxon>Eukaryota</taxon>
        <taxon>Metazoa</taxon>
        <taxon>Ecdysozoa</taxon>
        <taxon>Arthropoda</taxon>
        <taxon>Hexapoda</taxon>
        <taxon>Insecta</taxon>
        <taxon>Pterygota</taxon>
        <taxon>Neoptera</taxon>
        <taxon>Endopterygota</taxon>
        <taxon>Coleoptera</taxon>
        <taxon>Polyphaga</taxon>
        <taxon>Staphyliniformia</taxon>
        <taxon>Silphidae</taxon>
        <taxon>Nicrophorinae</taxon>
        <taxon>Nicrophorus</taxon>
    </lineage>
</organism>
<evidence type="ECO:0000313" key="17">
    <source>
        <dbReference type="RefSeq" id="XP_017769642.1"/>
    </source>
</evidence>
<dbReference type="PANTHER" id="PTHR24291">
    <property type="entry name" value="CYTOCHROME P450 FAMILY 4"/>
    <property type="match status" value="1"/>
</dbReference>
<keyword evidence="9" id="KW-0492">Microsome</keyword>
<name>A0ABM1M4Z2_NICVS</name>
<dbReference type="Proteomes" id="UP000695000">
    <property type="component" value="Unplaced"/>
</dbReference>
<dbReference type="RefSeq" id="XP_017769642.1">
    <property type="nucleotide sequence ID" value="XM_017914153.1"/>
</dbReference>
<keyword evidence="10 14" id="KW-0560">Oxidoreductase</keyword>
<keyword evidence="15" id="KW-1133">Transmembrane helix</keyword>
<evidence type="ECO:0000256" key="1">
    <source>
        <dbReference type="ARBA" id="ARBA00001971"/>
    </source>
</evidence>
<comment type="subcellular location">
    <subcellularLocation>
        <location evidence="4">Endoplasmic reticulum membrane</location>
        <topology evidence="4">Peripheral membrane protein</topology>
    </subcellularLocation>
    <subcellularLocation>
        <location evidence="3">Microsome membrane</location>
        <topology evidence="3">Peripheral membrane protein</topology>
    </subcellularLocation>
</comment>
<evidence type="ECO:0000256" key="14">
    <source>
        <dbReference type="RuleBase" id="RU000461"/>
    </source>
</evidence>
<evidence type="ECO:0000256" key="2">
    <source>
        <dbReference type="ARBA" id="ARBA00003690"/>
    </source>
</evidence>
<evidence type="ECO:0000256" key="6">
    <source>
        <dbReference type="ARBA" id="ARBA00022617"/>
    </source>
</evidence>
<evidence type="ECO:0000313" key="16">
    <source>
        <dbReference type="Proteomes" id="UP000695000"/>
    </source>
</evidence>
<evidence type="ECO:0000256" key="10">
    <source>
        <dbReference type="ARBA" id="ARBA00023002"/>
    </source>
</evidence>
<evidence type="ECO:0000256" key="8">
    <source>
        <dbReference type="ARBA" id="ARBA00022824"/>
    </source>
</evidence>
<dbReference type="InterPro" id="IPR036396">
    <property type="entry name" value="Cyt_P450_sf"/>
</dbReference>
<dbReference type="InterPro" id="IPR002401">
    <property type="entry name" value="Cyt_P450_E_grp-I"/>
</dbReference>
<proteinExistence type="inferred from homology"/>
<sequence>MCRYLCNSKLHVLQIKRKLLGHIQMLSLILIWVLIVMICYQYRRRNIVLLGSKLPGPKGHPIIGHALMFYGKPEKAFKKFNQLSKQFKEIIALWIGPQLHVVILCAKYTEIILKNSRSTVKSEEYQFLKSWLGDSILISEGAKFRRNKKLLTPSFHVLNLKQYTHVFGEYAQKLNCDLEEKANGEEFDIHPFLSLTTMYVLLETSLGVKTETLGVDALDYAEAVERLGRCAHQRVYKVWLRFNAIFRFSKLRQTQEKYLKVVHPLTERVIAERKKSYLNGDSDERSWPLFIDGFFKARDEQGQGLSDQEIKDEVMTMMFAGQDTTTVSVGFALSLLGLNPDIQDKLVMEIDKVFGDSERALDYEDCKNLPYMEQVIQETWRLYPPIPLMGKMPTEDIQLDEYTLPKGCTIAVMIMKVHRDPSQYPRPNVFDPDNFLPERIKQRSPYSFIPFSAGHRTCIGQRYAMLLIKVLLANILRRYTVTSTVPMKEFQLAAQTTLKRKDGFRIRLRKRHIETIH</sequence>
<keyword evidence="11 14" id="KW-0408">Iron</keyword>
<keyword evidence="7 14" id="KW-0479">Metal-binding</keyword>
<evidence type="ECO:0000256" key="7">
    <source>
        <dbReference type="ARBA" id="ARBA00022723"/>
    </source>
</evidence>
<keyword evidence="12 14" id="KW-0503">Monooxygenase</keyword>
<dbReference type="InterPro" id="IPR050196">
    <property type="entry name" value="Cytochrome_P450_Monoox"/>
</dbReference>
<dbReference type="Pfam" id="PF00067">
    <property type="entry name" value="p450"/>
    <property type="match status" value="1"/>
</dbReference>
<dbReference type="GeneID" id="108557576"/>
<evidence type="ECO:0000256" key="5">
    <source>
        <dbReference type="ARBA" id="ARBA00010617"/>
    </source>
</evidence>
<keyword evidence="15" id="KW-0812">Transmembrane</keyword>
<keyword evidence="6 14" id="KW-0349">Heme</keyword>
<comment type="cofactor">
    <cofactor evidence="1">
        <name>heme</name>
        <dbReference type="ChEBI" id="CHEBI:30413"/>
    </cofactor>
</comment>
<evidence type="ECO:0000256" key="15">
    <source>
        <dbReference type="SAM" id="Phobius"/>
    </source>
</evidence>
<comment type="function">
    <text evidence="2">May be involved in the metabolism of insect hormones and in the breakdown of synthetic insecticides.</text>
</comment>
<evidence type="ECO:0000256" key="13">
    <source>
        <dbReference type="ARBA" id="ARBA00023136"/>
    </source>
</evidence>
<keyword evidence="16" id="KW-1185">Reference proteome</keyword>
<evidence type="ECO:0000256" key="9">
    <source>
        <dbReference type="ARBA" id="ARBA00022848"/>
    </source>
</evidence>
<dbReference type="PANTHER" id="PTHR24291:SF189">
    <property type="entry name" value="CYTOCHROME P450 4C3-RELATED"/>
    <property type="match status" value="1"/>
</dbReference>
<dbReference type="PROSITE" id="PS00086">
    <property type="entry name" value="CYTOCHROME_P450"/>
    <property type="match status" value="1"/>
</dbReference>
<gene>
    <name evidence="17" type="primary">LOC108557576</name>
</gene>
<dbReference type="Gene3D" id="1.10.630.10">
    <property type="entry name" value="Cytochrome P450"/>
    <property type="match status" value="1"/>
</dbReference>
<reference evidence="17" key="1">
    <citation type="submission" date="2025-08" db="UniProtKB">
        <authorList>
            <consortium name="RefSeq"/>
        </authorList>
    </citation>
    <scope>IDENTIFICATION</scope>
    <source>
        <tissue evidence="17">Whole Larva</tissue>
    </source>
</reference>
<dbReference type="PRINTS" id="PR00385">
    <property type="entry name" value="P450"/>
</dbReference>
<protein>
    <submittedName>
        <fullName evidence="17">Cytochrome P450 4g15-like isoform X1</fullName>
    </submittedName>
</protein>
<keyword evidence="8" id="KW-0256">Endoplasmic reticulum</keyword>
<evidence type="ECO:0000256" key="4">
    <source>
        <dbReference type="ARBA" id="ARBA00004406"/>
    </source>
</evidence>
<dbReference type="CDD" id="cd20628">
    <property type="entry name" value="CYP4"/>
    <property type="match status" value="1"/>
</dbReference>
<dbReference type="InterPro" id="IPR001128">
    <property type="entry name" value="Cyt_P450"/>
</dbReference>
<evidence type="ECO:0000256" key="11">
    <source>
        <dbReference type="ARBA" id="ARBA00023004"/>
    </source>
</evidence>
<accession>A0ABM1M4Z2</accession>
<feature type="transmembrane region" description="Helical" evidence="15">
    <location>
        <begin position="19"/>
        <end position="40"/>
    </location>
</feature>
<evidence type="ECO:0000256" key="12">
    <source>
        <dbReference type="ARBA" id="ARBA00023033"/>
    </source>
</evidence>